<reference evidence="2" key="1">
    <citation type="submission" date="2023-06" db="EMBL/GenBank/DDBJ databases">
        <title>Genome-scale phylogeny and comparative genomics of the fungal order Sordariales.</title>
        <authorList>
            <consortium name="Lawrence Berkeley National Laboratory"/>
            <person name="Hensen N."/>
            <person name="Bonometti L."/>
            <person name="Westerberg I."/>
            <person name="Brannstrom I.O."/>
            <person name="Guillou S."/>
            <person name="Cros-Aarteil S."/>
            <person name="Calhoun S."/>
            <person name="Haridas S."/>
            <person name="Kuo A."/>
            <person name="Mondo S."/>
            <person name="Pangilinan J."/>
            <person name="Riley R."/>
            <person name="Labutti K."/>
            <person name="Andreopoulos B."/>
            <person name="Lipzen A."/>
            <person name="Chen C."/>
            <person name="Yanf M."/>
            <person name="Daum C."/>
            <person name="Ng V."/>
            <person name="Clum A."/>
            <person name="Steindorff A."/>
            <person name="Ohm R."/>
            <person name="Martin F."/>
            <person name="Silar P."/>
            <person name="Natvig D."/>
            <person name="Lalanne C."/>
            <person name="Gautier V."/>
            <person name="Ament-Velasquez S.L."/>
            <person name="Kruys A."/>
            <person name="Hutchinson M.I."/>
            <person name="Powell A.J."/>
            <person name="Barry K."/>
            <person name="Miller A.N."/>
            <person name="Grigoriev I.V."/>
            <person name="Debuchy R."/>
            <person name="Gladieux P."/>
            <person name="Thoren M.H."/>
            <person name="Johannesson H."/>
        </authorList>
    </citation>
    <scope>NUCLEOTIDE SEQUENCE</scope>
    <source>
        <strain evidence="2">PSN4</strain>
    </source>
</reference>
<dbReference type="AlphaFoldDB" id="A0AAJ0BGW1"/>
<evidence type="ECO:0000256" key="1">
    <source>
        <dbReference type="SAM" id="MobiDB-lite"/>
    </source>
</evidence>
<gene>
    <name evidence="2" type="ORF">QBC47DRAFT_440437</name>
</gene>
<feature type="compositionally biased region" description="Low complexity" evidence="1">
    <location>
        <begin position="182"/>
        <end position="207"/>
    </location>
</feature>
<accession>A0AAJ0BGW1</accession>
<feature type="non-terminal residue" evidence="2">
    <location>
        <position position="1"/>
    </location>
</feature>
<feature type="region of interest" description="Disordered" evidence="1">
    <location>
        <begin position="140"/>
        <end position="159"/>
    </location>
</feature>
<feature type="region of interest" description="Disordered" evidence="1">
    <location>
        <begin position="173"/>
        <end position="207"/>
    </location>
</feature>
<evidence type="ECO:0000313" key="2">
    <source>
        <dbReference type="EMBL" id="KAK1758034.1"/>
    </source>
</evidence>
<name>A0AAJ0BGW1_9PEZI</name>
<evidence type="ECO:0000313" key="3">
    <source>
        <dbReference type="Proteomes" id="UP001239445"/>
    </source>
</evidence>
<comment type="caution">
    <text evidence="2">The sequence shown here is derived from an EMBL/GenBank/DDBJ whole genome shotgun (WGS) entry which is preliminary data.</text>
</comment>
<dbReference type="Proteomes" id="UP001239445">
    <property type="component" value="Unassembled WGS sequence"/>
</dbReference>
<keyword evidence="3" id="KW-1185">Reference proteome</keyword>
<protein>
    <submittedName>
        <fullName evidence="2">Uncharacterized protein</fullName>
    </submittedName>
</protein>
<sequence>GYLICANNPPFPPPSWASLSLVVPSCSLPLSPSHHNSPPTGFVGKVYPIIRPWILEVFSTVIHSLPEKHLCKQTHQAHSCSYRTLHPSHLRTAQAFETGRHKQNRTTGFHQLEDHDDIYISVTRSGKGVITTETTQISRWKKETGKARSHSQCISQRSPPPCCCRLRPSLILSRPRPVPATRRSQGPSRSPASPRRPSAPAVTRRSP</sequence>
<dbReference type="EMBL" id="MU839829">
    <property type="protein sequence ID" value="KAK1758034.1"/>
    <property type="molecule type" value="Genomic_DNA"/>
</dbReference>
<organism evidence="2 3">
    <name type="scientific">Echria macrotheca</name>
    <dbReference type="NCBI Taxonomy" id="438768"/>
    <lineage>
        <taxon>Eukaryota</taxon>
        <taxon>Fungi</taxon>
        <taxon>Dikarya</taxon>
        <taxon>Ascomycota</taxon>
        <taxon>Pezizomycotina</taxon>
        <taxon>Sordariomycetes</taxon>
        <taxon>Sordariomycetidae</taxon>
        <taxon>Sordariales</taxon>
        <taxon>Schizotheciaceae</taxon>
        <taxon>Echria</taxon>
    </lineage>
</organism>
<proteinExistence type="predicted"/>